<name>F7AW62_CIOIN</name>
<evidence type="ECO:0000313" key="2">
    <source>
        <dbReference type="Proteomes" id="UP000008144"/>
    </source>
</evidence>
<protein>
    <submittedName>
        <fullName evidence="1">Uncharacterized protein</fullName>
    </submittedName>
</protein>
<reference evidence="1" key="3">
    <citation type="submission" date="2025-08" db="UniProtKB">
        <authorList>
            <consortium name="Ensembl"/>
        </authorList>
    </citation>
    <scope>IDENTIFICATION</scope>
</reference>
<reference evidence="1" key="4">
    <citation type="submission" date="2025-09" db="UniProtKB">
        <authorList>
            <consortium name="Ensembl"/>
        </authorList>
    </citation>
    <scope>IDENTIFICATION</scope>
</reference>
<dbReference type="EMBL" id="EAAA01002060">
    <property type="status" value="NOT_ANNOTATED_CDS"/>
    <property type="molecule type" value="Genomic_DNA"/>
</dbReference>
<sequence>MVITAYFLKFQVQQSCHTKYSLSINVVLTYRSSYSVSVLHLNYPPCAVIRCLYHKCSIDKLVNSFNMHIMVYFNV</sequence>
<dbReference type="HOGENOM" id="CLU_2670358_0_0_1"/>
<dbReference type="AlphaFoldDB" id="F7AW62"/>
<accession>F7AW62</accession>
<dbReference type="Proteomes" id="UP000008144">
    <property type="component" value="Chromosome 5"/>
</dbReference>
<proteinExistence type="predicted"/>
<reference evidence="2" key="1">
    <citation type="journal article" date="2002" name="Science">
        <title>The draft genome of Ciona intestinalis: insights into chordate and vertebrate origins.</title>
        <authorList>
            <person name="Dehal P."/>
            <person name="Satou Y."/>
            <person name="Campbell R.K."/>
            <person name="Chapman J."/>
            <person name="Degnan B."/>
            <person name="De Tomaso A."/>
            <person name="Davidson B."/>
            <person name="Di Gregorio A."/>
            <person name="Gelpke M."/>
            <person name="Goodstein D.M."/>
            <person name="Harafuji N."/>
            <person name="Hastings K.E."/>
            <person name="Ho I."/>
            <person name="Hotta K."/>
            <person name="Huang W."/>
            <person name="Kawashima T."/>
            <person name="Lemaire P."/>
            <person name="Martinez D."/>
            <person name="Meinertzhagen I.A."/>
            <person name="Necula S."/>
            <person name="Nonaka M."/>
            <person name="Putnam N."/>
            <person name="Rash S."/>
            <person name="Saiga H."/>
            <person name="Satake M."/>
            <person name="Terry A."/>
            <person name="Yamada L."/>
            <person name="Wang H.G."/>
            <person name="Awazu S."/>
            <person name="Azumi K."/>
            <person name="Boore J."/>
            <person name="Branno M."/>
            <person name="Chin-Bow S."/>
            <person name="DeSantis R."/>
            <person name="Doyle S."/>
            <person name="Francino P."/>
            <person name="Keys D.N."/>
            <person name="Haga S."/>
            <person name="Hayashi H."/>
            <person name="Hino K."/>
            <person name="Imai K.S."/>
            <person name="Inaba K."/>
            <person name="Kano S."/>
            <person name="Kobayashi K."/>
            <person name="Kobayashi M."/>
            <person name="Lee B.I."/>
            <person name="Makabe K.W."/>
            <person name="Manohar C."/>
            <person name="Matassi G."/>
            <person name="Medina M."/>
            <person name="Mochizuki Y."/>
            <person name="Mount S."/>
            <person name="Morishita T."/>
            <person name="Miura S."/>
            <person name="Nakayama A."/>
            <person name="Nishizaka S."/>
            <person name="Nomoto H."/>
            <person name="Ohta F."/>
            <person name="Oishi K."/>
            <person name="Rigoutsos I."/>
            <person name="Sano M."/>
            <person name="Sasaki A."/>
            <person name="Sasakura Y."/>
            <person name="Shoguchi E."/>
            <person name="Shin-i T."/>
            <person name="Spagnuolo A."/>
            <person name="Stainier D."/>
            <person name="Suzuki M.M."/>
            <person name="Tassy O."/>
            <person name="Takatori N."/>
            <person name="Tokuoka M."/>
            <person name="Yagi K."/>
            <person name="Yoshizaki F."/>
            <person name="Wada S."/>
            <person name="Zhang C."/>
            <person name="Hyatt P.D."/>
            <person name="Larimer F."/>
            <person name="Detter C."/>
            <person name="Doggett N."/>
            <person name="Glavina T."/>
            <person name="Hawkins T."/>
            <person name="Richardson P."/>
            <person name="Lucas S."/>
            <person name="Kohara Y."/>
            <person name="Levine M."/>
            <person name="Satoh N."/>
            <person name="Rokhsar D.S."/>
        </authorList>
    </citation>
    <scope>NUCLEOTIDE SEQUENCE [LARGE SCALE GENOMIC DNA]</scope>
</reference>
<reference evidence="1" key="2">
    <citation type="journal article" date="2008" name="Genome Biol.">
        <title>Improved genome assembly and evidence-based global gene model set for the chordate Ciona intestinalis: new insight into intron and operon populations.</title>
        <authorList>
            <person name="Satou Y."/>
            <person name="Mineta K."/>
            <person name="Ogasawara M."/>
            <person name="Sasakura Y."/>
            <person name="Shoguchi E."/>
            <person name="Ueno K."/>
            <person name="Yamada L."/>
            <person name="Matsumoto J."/>
            <person name="Wasserscheid J."/>
            <person name="Dewar K."/>
            <person name="Wiley G.B."/>
            <person name="Macmil S.L."/>
            <person name="Roe B.A."/>
            <person name="Zeller R.W."/>
            <person name="Hastings K.E."/>
            <person name="Lemaire P."/>
            <person name="Lindquist E."/>
            <person name="Endo T."/>
            <person name="Hotta K."/>
            <person name="Inaba K."/>
        </authorList>
    </citation>
    <scope>NUCLEOTIDE SEQUENCE [LARGE SCALE GENOMIC DNA]</scope>
    <source>
        <strain evidence="1">wild type</strain>
    </source>
</reference>
<evidence type="ECO:0000313" key="1">
    <source>
        <dbReference type="Ensembl" id="ENSCINP00000023035.2"/>
    </source>
</evidence>
<keyword evidence="2" id="KW-1185">Reference proteome</keyword>
<organism evidence="1 2">
    <name type="scientific">Ciona intestinalis</name>
    <name type="common">Transparent sea squirt</name>
    <name type="synonym">Ascidia intestinalis</name>
    <dbReference type="NCBI Taxonomy" id="7719"/>
    <lineage>
        <taxon>Eukaryota</taxon>
        <taxon>Metazoa</taxon>
        <taxon>Chordata</taxon>
        <taxon>Tunicata</taxon>
        <taxon>Ascidiacea</taxon>
        <taxon>Phlebobranchia</taxon>
        <taxon>Cionidae</taxon>
        <taxon>Ciona</taxon>
    </lineage>
</organism>
<dbReference type="Ensembl" id="ENSCINT00000023281.2">
    <property type="protein sequence ID" value="ENSCINP00000023035.2"/>
    <property type="gene ID" value="ENSCING00000019004.1"/>
</dbReference>
<dbReference type="InParanoid" id="F7AW62"/>